<keyword evidence="3" id="KW-1185">Reference proteome</keyword>
<dbReference type="EMBL" id="ML000067">
    <property type="protein sequence ID" value="RKO84469.1"/>
    <property type="molecule type" value="Genomic_DNA"/>
</dbReference>
<evidence type="ECO:0000313" key="3">
    <source>
        <dbReference type="Proteomes" id="UP000269721"/>
    </source>
</evidence>
<feature type="region of interest" description="Disordered" evidence="1">
    <location>
        <begin position="1"/>
        <end position="102"/>
    </location>
</feature>
<reference evidence="3" key="1">
    <citation type="journal article" date="2018" name="Nat. Microbiol.">
        <title>Leveraging single-cell genomics to expand the fungal tree of life.</title>
        <authorList>
            <person name="Ahrendt S.R."/>
            <person name="Quandt C.A."/>
            <person name="Ciobanu D."/>
            <person name="Clum A."/>
            <person name="Salamov A."/>
            <person name="Andreopoulos B."/>
            <person name="Cheng J.F."/>
            <person name="Woyke T."/>
            <person name="Pelin A."/>
            <person name="Henrissat B."/>
            <person name="Reynolds N.K."/>
            <person name="Benny G.L."/>
            <person name="Smith M.E."/>
            <person name="James T.Y."/>
            <person name="Grigoriev I.V."/>
        </authorList>
    </citation>
    <scope>NUCLEOTIDE SEQUENCE [LARGE SCALE GENOMIC DNA]</scope>
</reference>
<dbReference type="AlphaFoldDB" id="A0A4P9VXM3"/>
<protein>
    <submittedName>
        <fullName evidence="2">Uncharacterized protein</fullName>
    </submittedName>
</protein>
<feature type="compositionally biased region" description="Basic and acidic residues" evidence="1">
    <location>
        <begin position="87"/>
        <end position="99"/>
    </location>
</feature>
<accession>A0A4P9VXM3</accession>
<dbReference type="Proteomes" id="UP000269721">
    <property type="component" value="Unassembled WGS sequence"/>
</dbReference>
<evidence type="ECO:0000313" key="2">
    <source>
        <dbReference type="EMBL" id="RKO84469.1"/>
    </source>
</evidence>
<name>A0A4P9VXM3_9FUNG</name>
<feature type="compositionally biased region" description="Basic residues" evidence="1">
    <location>
        <begin position="71"/>
        <end position="86"/>
    </location>
</feature>
<evidence type="ECO:0000256" key="1">
    <source>
        <dbReference type="SAM" id="MobiDB-lite"/>
    </source>
</evidence>
<gene>
    <name evidence="2" type="ORF">BDK51DRAFT_49039</name>
</gene>
<organism evidence="2 3">
    <name type="scientific">Blyttiomyces helicus</name>
    <dbReference type="NCBI Taxonomy" id="388810"/>
    <lineage>
        <taxon>Eukaryota</taxon>
        <taxon>Fungi</taxon>
        <taxon>Fungi incertae sedis</taxon>
        <taxon>Chytridiomycota</taxon>
        <taxon>Chytridiomycota incertae sedis</taxon>
        <taxon>Chytridiomycetes</taxon>
        <taxon>Chytridiomycetes incertae sedis</taxon>
        <taxon>Blyttiomyces</taxon>
    </lineage>
</organism>
<proteinExistence type="predicted"/>
<sequence>MNGATTGPAPKSSHPPQSRILGLRTFRFKRARHSLAPIRADPPKDKHARGVRTLLPRTARVALRIVQTRARQPRKSKKTRKHRTPKQRPEDEPPPESKYETQAALAAHLEKTHAERRGACLQAFPEAVRAGLNLAAEFSAIGQNQAFNGNTPTASTYTDRGGWRRPWRAL</sequence>